<feature type="compositionally biased region" description="Low complexity" evidence="1">
    <location>
        <begin position="297"/>
        <end position="310"/>
    </location>
</feature>
<accession>A0A9W9ALL1</accession>
<name>A0A9W9ALL1_9AGAR</name>
<feature type="region of interest" description="Disordered" evidence="1">
    <location>
        <begin position="156"/>
        <end position="214"/>
    </location>
</feature>
<feature type="compositionally biased region" description="Polar residues" evidence="1">
    <location>
        <begin position="1"/>
        <end position="15"/>
    </location>
</feature>
<protein>
    <submittedName>
        <fullName evidence="2">Uncharacterized protein</fullName>
    </submittedName>
</protein>
<feature type="compositionally biased region" description="Basic and acidic residues" evidence="1">
    <location>
        <begin position="205"/>
        <end position="214"/>
    </location>
</feature>
<keyword evidence="3" id="KW-1185">Reference proteome</keyword>
<sequence length="317" mass="34084">MLSSLFTKKTQTETGAESLGLVEATEPEPNPTVKGPLRSLTAGIYTPHDAALAELYAKPPEQSIHTEEDLTAPGSASPTSPGAAASSHTAPREVIRDPFNGQIIGTLGLPDPNLNPEAHIPLSDAAGRNEEIWCRLSTVLDLQSQIAALHLEMEGIGDQGKGKGKGNRVPNISKRPPVRAASGTAELLDLEHDEGVGVGDDEDEEQRKDREREEDFARLTDQFEGRKEGVKNIMSKLDELSKALTEFHALQAPNIDFPSSRQSSLPVVTPTSSIQGIKSPVPLPPIISIPNDRSHTSILSPSRLLDSPDSAESHEFR</sequence>
<feature type="compositionally biased region" description="Polar residues" evidence="1">
    <location>
        <begin position="258"/>
        <end position="276"/>
    </location>
</feature>
<reference evidence="2" key="1">
    <citation type="submission" date="2022-08" db="EMBL/GenBank/DDBJ databases">
        <title>A Global Phylogenomic Analysis of the Shiitake Genus Lentinula.</title>
        <authorList>
            <consortium name="DOE Joint Genome Institute"/>
            <person name="Sierra-Patev S."/>
            <person name="Min B."/>
            <person name="Naranjo-Ortiz M."/>
            <person name="Looney B."/>
            <person name="Konkel Z."/>
            <person name="Slot J.C."/>
            <person name="Sakamoto Y."/>
            <person name="Steenwyk J.L."/>
            <person name="Rokas A."/>
            <person name="Carro J."/>
            <person name="Camarero S."/>
            <person name="Ferreira P."/>
            <person name="Molpeceres G."/>
            <person name="Ruiz-Duenas F.J."/>
            <person name="Serrano A."/>
            <person name="Henrissat B."/>
            <person name="Drula E."/>
            <person name="Hughes K.W."/>
            <person name="Mata J.L."/>
            <person name="Ishikawa N.K."/>
            <person name="Vargas-Isla R."/>
            <person name="Ushijima S."/>
            <person name="Smith C.A."/>
            <person name="Ahrendt S."/>
            <person name="Andreopoulos W."/>
            <person name="He G."/>
            <person name="Labutti K."/>
            <person name="Lipzen A."/>
            <person name="Ng V."/>
            <person name="Riley R."/>
            <person name="Sandor L."/>
            <person name="Barry K."/>
            <person name="Martinez A.T."/>
            <person name="Xiao Y."/>
            <person name="Gibbons J.G."/>
            <person name="Terashima K."/>
            <person name="Grigoriev I.V."/>
            <person name="Hibbett D.S."/>
        </authorList>
    </citation>
    <scope>NUCLEOTIDE SEQUENCE</scope>
    <source>
        <strain evidence="2">JLM2183</strain>
    </source>
</reference>
<feature type="region of interest" description="Disordered" evidence="1">
    <location>
        <begin position="62"/>
        <end position="91"/>
    </location>
</feature>
<comment type="caution">
    <text evidence="2">The sequence shown here is derived from an EMBL/GenBank/DDBJ whole genome shotgun (WGS) entry which is preliminary data.</text>
</comment>
<organism evidence="2 3">
    <name type="scientific">Lentinula aciculospora</name>
    <dbReference type="NCBI Taxonomy" id="153920"/>
    <lineage>
        <taxon>Eukaryota</taxon>
        <taxon>Fungi</taxon>
        <taxon>Dikarya</taxon>
        <taxon>Basidiomycota</taxon>
        <taxon>Agaricomycotina</taxon>
        <taxon>Agaricomycetes</taxon>
        <taxon>Agaricomycetidae</taxon>
        <taxon>Agaricales</taxon>
        <taxon>Marasmiineae</taxon>
        <taxon>Omphalotaceae</taxon>
        <taxon>Lentinula</taxon>
    </lineage>
</organism>
<feature type="region of interest" description="Disordered" evidence="1">
    <location>
        <begin position="1"/>
        <end position="39"/>
    </location>
</feature>
<feature type="region of interest" description="Disordered" evidence="1">
    <location>
        <begin position="258"/>
        <end position="317"/>
    </location>
</feature>
<dbReference type="EMBL" id="JAOTPV010000003">
    <property type="protein sequence ID" value="KAJ4485814.1"/>
    <property type="molecule type" value="Genomic_DNA"/>
</dbReference>
<gene>
    <name evidence="2" type="ORF">J3R30DRAFT_1411567</name>
</gene>
<dbReference type="Proteomes" id="UP001150266">
    <property type="component" value="Unassembled WGS sequence"/>
</dbReference>
<feature type="compositionally biased region" description="Low complexity" evidence="1">
    <location>
        <begin position="71"/>
        <end position="89"/>
    </location>
</feature>
<evidence type="ECO:0000256" key="1">
    <source>
        <dbReference type="SAM" id="MobiDB-lite"/>
    </source>
</evidence>
<evidence type="ECO:0000313" key="3">
    <source>
        <dbReference type="Proteomes" id="UP001150266"/>
    </source>
</evidence>
<evidence type="ECO:0000313" key="2">
    <source>
        <dbReference type="EMBL" id="KAJ4485814.1"/>
    </source>
</evidence>
<dbReference type="AlphaFoldDB" id="A0A9W9ALL1"/>
<dbReference type="OrthoDB" id="2537650at2759"/>
<proteinExistence type="predicted"/>